<comment type="caution">
    <text evidence="6">The sequence shown here is derived from an EMBL/GenBank/DDBJ whole genome shotgun (WGS) entry which is preliminary data.</text>
</comment>
<dbReference type="SUPFAM" id="SSF56436">
    <property type="entry name" value="C-type lectin-like"/>
    <property type="match status" value="1"/>
</dbReference>
<dbReference type="SMART" id="SM00034">
    <property type="entry name" value="CLECT"/>
    <property type="match status" value="1"/>
</dbReference>
<dbReference type="Proteomes" id="UP001187415">
    <property type="component" value="Unassembled WGS sequence"/>
</dbReference>
<evidence type="ECO:0000256" key="3">
    <source>
        <dbReference type="SAM" id="Coils"/>
    </source>
</evidence>
<dbReference type="Pfam" id="PF00059">
    <property type="entry name" value="Lectin_C"/>
    <property type="match status" value="1"/>
</dbReference>
<dbReference type="PROSITE" id="PS50041">
    <property type="entry name" value="C_TYPE_LECTIN_2"/>
    <property type="match status" value="1"/>
</dbReference>
<feature type="domain" description="C-type lectin" evidence="5">
    <location>
        <begin position="191"/>
        <end position="305"/>
    </location>
</feature>
<dbReference type="PANTHER" id="PTHR22803">
    <property type="entry name" value="MANNOSE, PHOSPHOLIPASE, LECTIN RECEPTOR RELATED"/>
    <property type="match status" value="1"/>
</dbReference>
<dbReference type="SUPFAM" id="SSF58100">
    <property type="entry name" value="Bacterial hemolysins"/>
    <property type="match status" value="1"/>
</dbReference>
<evidence type="ECO:0000313" key="6">
    <source>
        <dbReference type="EMBL" id="KAK2816818.1"/>
    </source>
</evidence>
<dbReference type="PROSITE" id="PS00615">
    <property type="entry name" value="C_TYPE_LECTIN_1"/>
    <property type="match status" value="1"/>
</dbReference>
<keyword evidence="2" id="KW-1015">Disulfide bond</keyword>
<keyword evidence="1" id="KW-0430">Lectin</keyword>
<dbReference type="GO" id="GO:0030246">
    <property type="term" value="F:carbohydrate binding"/>
    <property type="evidence" value="ECO:0007669"/>
    <property type="project" value="UniProtKB-KW"/>
</dbReference>
<dbReference type="Gene3D" id="1.20.5.1000">
    <property type="entry name" value="arf6 gtpase in complex with a specific effector, jip4"/>
    <property type="match status" value="1"/>
</dbReference>
<sequence length="309" mass="35628">MSEDIYAKPDLTKKFRIQKSENDDKHTAVYDDTDNSANKDNSVIYDNCWVEGRTPPKLQDSSTEDQQQIVAVNVNSHKWNLVKVGAVFLVLLLLLLAAVIVIIIQNTTLNTTRNERDQLQTNFTNLSREKHQLQTNYSQVQSVQTNLTQRTKQLEDVRDFLMVVNSNLTQQRDKLKQQLETPCCPDKWTKFGNSCLWLSNSKKSWSDSKQSCENLGARLVIINTQEKQDFISTLVQRAWIGLTDQQNSKVWKWVDGTQVNKTFWGDGEPNSKGDERCVEISVLYYSIPNNWNDLKCNIPLSFMCEKIIQ</sequence>
<dbReference type="Gene3D" id="3.10.100.10">
    <property type="entry name" value="Mannose-Binding Protein A, subunit A"/>
    <property type="match status" value="1"/>
</dbReference>
<dbReference type="InterPro" id="IPR018378">
    <property type="entry name" value="C-type_lectin_CS"/>
</dbReference>
<evidence type="ECO:0000313" key="7">
    <source>
        <dbReference type="Proteomes" id="UP001187415"/>
    </source>
</evidence>
<organism evidence="6 7">
    <name type="scientific">Channa striata</name>
    <name type="common">Snakehead murrel</name>
    <name type="synonym">Ophicephalus striatus</name>
    <dbReference type="NCBI Taxonomy" id="64152"/>
    <lineage>
        <taxon>Eukaryota</taxon>
        <taxon>Metazoa</taxon>
        <taxon>Chordata</taxon>
        <taxon>Craniata</taxon>
        <taxon>Vertebrata</taxon>
        <taxon>Euteleostomi</taxon>
        <taxon>Actinopterygii</taxon>
        <taxon>Neopterygii</taxon>
        <taxon>Teleostei</taxon>
        <taxon>Neoteleostei</taxon>
        <taxon>Acanthomorphata</taxon>
        <taxon>Anabantaria</taxon>
        <taxon>Anabantiformes</taxon>
        <taxon>Channoidei</taxon>
        <taxon>Channidae</taxon>
        <taxon>Channa</taxon>
    </lineage>
</organism>
<dbReference type="AlphaFoldDB" id="A0AA88IQ52"/>
<evidence type="ECO:0000256" key="1">
    <source>
        <dbReference type="ARBA" id="ARBA00022734"/>
    </source>
</evidence>
<reference evidence="6" key="1">
    <citation type="submission" date="2023-07" db="EMBL/GenBank/DDBJ databases">
        <title>Chromosome-level Genome Assembly of Striped Snakehead (Channa striata).</title>
        <authorList>
            <person name="Liu H."/>
        </authorList>
    </citation>
    <scope>NUCLEOTIDE SEQUENCE</scope>
    <source>
        <strain evidence="6">Gz</strain>
        <tissue evidence="6">Muscle</tissue>
    </source>
</reference>
<gene>
    <name evidence="6" type="ORF">Q5P01_025009</name>
</gene>
<dbReference type="InterPro" id="IPR016187">
    <property type="entry name" value="CTDL_fold"/>
</dbReference>
<evidence type="ECO:0000259" key="5">
    <source>
        <dbReference type="PROSITE" id="PS50041"/>
    </source>
</evidence>
<keyword evidence="4" id="KW-0472">Membrane</keyword>
<proteinExistence type="predicted"/>
<dbReference type="EMBL" id="JAUPFM010000021">
    <property type="protein sequence ID" value="KAK2816818.1"/>
    <property type="molecule type" value="Genomic_DNA"/>
</dbReference>
<feature type="transmembrane region" description="Helical" evidence="4">
    <location>
        <begin position="84"/>
        <end position="104"/>
    </location>
</feature>
<dbReference type="InterPro" id="IPR033989">
    <property type="entry name" value="CD209-like_CTLD"/>
</dbReference>
<keyword evidence="4" id="KW-1133">Transmembrane helix</keyword>
<protein>
    <recommendedName>
        <fullName evidence="5">C-type lectin domain-containing protein</fullName>
    </recommendedName>
</protein>
<dbReference type="InterPro" id="IPR001304">
    <property type="entry name" value="C-type_lectin-like"/>
</dbReference>
<name>A0AA88IQ52_CHASR</name>
<feature type="coiled-coil region" evidence="3">
    <location>
        <begin position="109"/>
        <end position="136"/>
    </location>
</feature>
<dbReference type="InterPro" id="IPR016186">
    <property type="entry name" value="C-type_lectin-like/link_sf"/>
</dbReference>
<accession>A0AA88IQ52</accession>
<evidence type="ECO:0000256" key="4">
    <source>
        <dbReference type="SAM" id="Phobius"/>
    </source>
</evidence>
<keyword evidence="7" id="KW-1185">Reference proteome</keyword>
<keyword evidence="3" id="KW-0175">Coiled coil</keyword>
<keyword evidence="4" id="KW-0812">Transmembrane</keyword>
<dbReference type="CDD" id="cd03590">
    <property type="entry name" value="CLECT_DC-SIGN_like"/>
    <property type="match status" value="1"/>
</dbReference>
<evidence type="ECO:0000256" key="2">
    <source>
        <dbReference type="ARBA" id="ARBA00023157"/>
    </source>
</evidence>
<dbReference type="InterPro" id="IPR050111">
    <property type="entry name" value="C-type_lectin/snaclec_domain"/>
</dbReference>